<feature type="region of interest" description="Disordered" evidence="1">
    <location>
        <begin position="42"/>
        <end position="88"/>
    </location>
</feature>
<sequence length="88" mass="9822">MNGQYAAAILLLGETANSEHYTNLKSMISTRNIKLNQNEKRANCQTKKLQAPTRRASARSESALLTDEGTTHDPSRLSMRPIHYTTFG</sequence>
<reference evidence="2" key="1">
    <citation type="submission" date="2016-07" db="EMBL/GenBank/DDBJ databases">
        <authorList>
            <person name="Bretaudeau A."/>
        </authorList>
    </citation>
    <scope>NUCLEOTIDE SEQUENCE</scope>
    <source>
        <strain evidence="2">Rice</strain>
        <tissue evidence="2">Whole body</tissue>
    </source>
</reference>
<organism evidence="2">
    <name type="scientific">Spodoptera frugiperda</name>
    <name type="common">Fall armyworm</name>
    <dbReference type="NCBI Taxonomy" id="7108"/>
    <lineage>
        <taxon>Eukaryota</taxon>
        <taxon>Metazoa</taxon>
        <taxon>Ecdysozoa</taxon>
        <taxon>Arthropoda</taxon>
        <taxon>Hexapoda</taxon>
        <taxon>Insecta</taxon>
        <taxon>Pterygota</taxon>
        <taxon>Neoptera</taxon>
        <taxon>Endopterygota</taxon>
        <taxon>Lepidoptera</taxon>
        <taxon>Glossata</taxon>
        <taxon>Ditrysia</taxon>
        <taxon>Noctuoidea</taxon>
        <taxon>Noctuidae</taxon>
        <taxon>Amphipyrinae</taxon>
        <taxon>Spodoptera</taxon>
    </lineage>
</organism>
<protein>
    <submittedName>
        <fullName evidence="2">SFRICE_039762</fullName>
    </submittedName>
</protein>
<dbReference type="EMBL" id="ODYU01008251">
    <property type="protein sequence ID" value="SOQ51675.1"/>
    <property type="molecule type" value="Genomic_DNA"/>
</dbReference>
<gene>
    <name evidence="2" type="ORF">SFRICE_039762</name>
</gene>
<name>A0A2H1WF14_SPOFR</name>
<dbReference type="AlphaFoldDB" id="A0A2H1WF14"/>
<accession>A0A2H1WF14</accession>
<evidence type="ECO:0000313" key="2">
    <source>
        <dbReference type="EMBL" id="SOQ51675.1"/>
    </source>
</evidence>
<evidence type="ECO:0000256" key="1">
    <source>
        <dbReference type="SAM" id="MobiDB-lite"/>
    </source>
</evidence>
<proteinExistence type="predicted"/>